<evidence type="ECO:0000256" key="2">
    <source>
        <dbReference type="ARBA" id="ARBA00023015"/>
    </source>
</evidence>
<gene>
    <name evidence="6" type="ORF">P3X46_024468</name>
</gene>
<evidence type="ECO:0000256" key="1">
    <source>
        <dbReference type="ARBA" id="ARBA00004123"/>
    </source>
</evidence>
<name>A0ABQ9L2K5_HEVBR</name>
<dbReference type="InterPro" id="IPR003340">
    <property type="entry name" value="B3_DNA-bd"/>
</dbReference>
<accession>A0ABQ9L2K5</accession>
<evidence type="ECO:0000313" key="6">
    <source>
        <dbReference type="EMBL" id="KAJ9158925.1"/>
    </source>
</evidence>
<dbReference type="SUPFAM" id="SSF101936">
    <property type="entry name" value="DNA-binding pseudobarrel domain"/>
    <property type="match status" value="1"/>
</dbReference>
<sequence>MDQTHLFTKQLSATDVTYALAVPSQALQSFVFPEGDHSMDFAATDKSGIIWNFRLSTRSTGPYPKPVILGSFWQPFVEQKRLVPNDRVIFFSVHDEENGLRYRMRAQRNIIRLFGQDCYVDVEDLHLYGL</sequence>
<dbReference type="EMBL" id="JARPOI010000014">
    <property type="protein sequence ID" value="KAJ9158925.1"/>
    <property type="molecule type" value="Genomic_DNA"/>
</dbReference>
<evidence type="ECO:0000256" key="3">
    <source>
        <dbReference type="ARBA" id="ARBA00023125"/>
    </source>
</evidence>
<evidence type="ECO:0000313" key="7">
    <source>
        <dbReference type="Proteomes" id="UP001174677"/>
    </source>
</evidence>
<dbReference type="InterPro" id="IPR015300">
    <property type="entry name" value="DNA-bd_pseudobarrel_sf"/>
</dbReference>
<keyword evidence="4" id="KW-0804">Transcription</keyword>
<evidence type="ECO:0000256" key="5">
    <source>
        <dbReference type="ARBA" id="ARBA00023242"/>
    </source>
</evidence>
<evidence type="ECO:0008006" key="8">
    <source>
        <dbReference type="Google" id="ProtNLM"/>
    </source>
</evidence>
<dbReference type="Proteomes" id="UP001174677">
    <property type="component" value="Chromosome 14"/>
</dbReference>
<evidence type="ECO:0000256" key="4">
    <source>
        <dbReference type="ARBA" id="ARBA00023163"/>
    </source>
</evidence>
<dbReference type="Gene3D" id="2.40.330.10">
    <property type="entry name" value="DNA-binding pseudobarrel domain"/>
    <property type="match status" value="1"/>
</dbReference>
<reference evidence="6" key="1">
    <citation type="journal article" date="2023" name="Plant Biotechnol. J.">
        <title>Chromosome-level wild Hevea brasiliensis genome provides new tools for genomic-assisted breeding and valuable loci to elevate rubber yield.</title>
        <authorList>
            <person name="Cheng H."/>
            <person name="Song X."/>
            <person name="Hu Y."/>
            <person name="Wu T."/>
            <person name="Yang Q."/>
            <person name="An Z."/>
            <person name="Feng S."/>
            <person name="Deng Z."/>
            <person name="Wu W."/>
            <person name="Zeng X."/>
            <person name="Tu M."/>
            <person name="Wang X."/>
            <person name="Huang H."/>
        </authorList>
    </citation>
    <scope>NUCLEOTIDE SEQUENCE</scope>
    <source>
        <strain evidence="6">MT/VB/25A 57/8</strain>
    </source>
</reference>
<keyword evidence="7" id="KW-1185">Reference proteome</keyword>
<keyword evidence="3" id="KW-0238">DNA-binding</keyword>
<comment type="caution">
    <text evidence="6">The sequence shown here is derived from an EMBL/GenBank/DDBJ whole genome shotgun (WGS) entry which is preliminary data.</text>
</comment>
<protein>
    <recommendedName>
        <fullName evidence="8">TF-B3 domain-containing protein</fullName>
    </recommendedName>
</protein>
<dbReference type="CDD" id="cd10017">
    <property type="entry name" value="B3_DNA"/>
    <property type="match status" value="1"/>
</dbReference>
<comment type="subcellular location">
    <subcellularLocation>
        <location evidence="1">Nucleus</location>
    </subcellularLocation>
</comment>
<keyword evidence="2" id="KW-0805">Transcription regulation</keyword>
<keyword evidence="5" id="KW-0539">Nucleus</keyword>
<proteinExistence type="predicted"/>
<organism evidence="6 7">
    <name type="scientific">Hevea brasiliensis</name>
    <name type="common">Para rubber tree</name>
    <name type="synonym">Siphonia brasiliensis</name>
    <dbReference type="NCBI Taxonomy" id="3981"/>
    <lineage>
        <taxon>Eukaryota</taxon>
        <taxon>Viridiplantae</taxon>
        <taxon>Streptophyta</taxon>
        <taxon>Embryophyta</taxon>
        <taxon>Tracheophyta</taxon>
        <taxon>Spermatophyta</taxon>
        <taxon>Magnoliopsida</taxon>
        <taxon>eudicotyledons</taxon>
        <taxon>Gunneridae</taxon>
        <taxon>Pentapetalae</taxon>
        <taxon>rosids</taxon>
        <taxon>fabids</taxon>
        <taxon>Malpighiales</taxon>
        <taxon>Euphorbiaceae</taxon>
        <taxon>Crotonoideae</taxon>
        <taxon>Micrandreae</taxon>
        <taxon>Hevea</taxon>
    </lineage>
</organism>